<dbReference type="EMBL" id="NXID01000066">
    <property type="protein sequence ID" value="RXK12972.1"/>
    <property type="molecule type" value="Genomic_DNA"/>
</dbReference>
<dbReference type="AlphaFoldDB" id="A0AAX2AEX6"/>
<keyword evidence="2" id="KW-1185">Reference proteome</keyword>
<evidence type="ECO:0000313" key="2">
    <source>
        <dbReference type="Proteomes" id="UP000290092"/>
    </source>
</evidence>
<dbReference type="KEGG" id="amyt:AMYT_a0169"/>
<reference evidence="1 2" key="1">
    <citation type="submission" date="2017-09" db="EMBL/GenBank/DDBJ databases">
        <title>Genomics of the genus Arcobacter.</title>
        <authorList>
            <person name="Perez-Cataluna A."/>
            <person name="Figueras M.J."/>
            <person name="Salas-Masso N."/>
        </authorList>
    </citation>
    <scope>NUCLEOTIDE SEQUENCE [LARGE SCALE GENOMIC DNA]</scope>
    <source>
        <strain evidence="1 2">CECT 7386</strain>
    </source>
</reference>
<accession>A0AAX2AEX6</accession>
<protein>
    <submittedName>
        <fullName evidence="1">Uncharacterized protein</fullName>
    </submittedName>
</protein>
<sequence>MKNNEFFLTQLYTEDGVEVKSFTKEEEEIAADNNCTISVGLEPSVILGFLTREEAEKRAKQKD</sequence>
<evidence type="ECO:0000313" key="1">
    <source>
        <dbReference type="EMBL" id="RXK12972.1"/>
    </source>
</evidence>
<name>A0AAX2AEX6_9BACT</name>
<organism evidence="1 2">
    <name type="scientific">Malaciobacter mytili LMG 24559</name>
    <dbReference type="NCBI Taxonomy" id="1032238"/>
    <lineage>
        <taxon>Bacteria</taxon>
        <taxon>Pseudomonadati</taxon>
        <taxon>Campylobacterota</taxon>
        <taxon>Epsilonproteobacteria</taxon>
        <taxon>Campylobacterales</taxon>
        <taxon>Arcobacteraceae</taxon>
        <taxon>Malaciobacter</taxon>
    </lineage>
</organism>
<comment type="caution">
    <text evidence="1">The sequence shown here is derived from an EMBL/GenBank/DDBJ whole genome shotgun (WGS) entry which is preliminary data.</text>
</comment>
<dbReference type="RefSeq" id="WP_114843373.1">
    <property type="nucleotide sequence ID" value="NZ_CP031220.1"/>
</dbReference>
<gene>
    <name evidence="1" type="ORF">CP985_13535</name>
</gene>
<dbReference type="Proteomes" id="UP000290092">
    <property type="component" value="Unassembled WGS sequence"/>
</dbReference>
<proteinExistence type="predicted"/>